<evidence type="ECO:0000256" key="2">
    <source>
        <dbReference type="ARBA" id="ARBA00022517"/>
    </source>
</evidence>
<reference evidence="6 7" key="1">
    <citation type="submission" date="2021-04" db="EMBL/GenBank/DDBJ databases">
        <authorList>
            <person name="Pira H."/>
            <person name="Risdian C."/>
            <person name="Wink J."/>
        </authorList>
    </citation>
    <scope>NUCLEOTIDE SEQUENCE [LARGE SCALE GENOMIC DNA]</scope>
    <source>
        <strain evidence="6 7">WH53</strain>
    </source>
</reference>
<dbReference type="Proteomes" id="UP000690515">
    <property type="component" value="Unassembled WGS sequence"/>
</dbReference>
<evidence type="ECO:0000256" key="3">
    <source>
        <dbReference type="ARBA" id="ARBA00022730"/>
    </source>
</evidence>
<sequence length="178" mass="20968">MTEDLTDEFDDYKSKSQLKREMHALQALGQRLLELKPDILKQIPLNDRLRQAVEEGKRIKSFNAQKRHLQFIGKLMRDQDTEAIIATLDRLDSTSEESARRFHLLERWRDRLLDDTTSQESLNELVTQCPEVEIQHVRQLIRQAHKETAANKPPSASRKLFRYLRELDQQQDFLGKTS</sequence>
<evidence type="ECO:0000256" key="4">
    <source>
        <dbReference type="ARBA" id="ARBA00022884"/>
    </source>
</evidence>
<name>A0ABS5Z832_9GAMM</name>
<proteinExistence type="inferred from homology"/>
<comment type="subcellular location">
    <subcellularLocation>
        <location evidence="5">Cytoplasm</location>
    </subcellularLocation>
    <text evidence="5">Associates with late stage pre-50S ribosomal subunits.</text>
</comment>
<keyword evidence="2 5" id="KW-0690">Ribosome biogenesis</keyword>
<keyword evidence="1 5" id="KW-0963">Cytoplasm</keyword>
<keyword evidence="4 5" id="KW-0694">RNA-binding</keyword>
<evidence type="ECO:0000313" key="7">
    <source>
        <dbReference type="Proteomes" id="UP000690515"/>
    </source>
</evidence>
<keyword evidence="3 5" id="KW-0699">rRNA-binding</keyword>
<dbReference type="PANTHER" id="PTHR38101:SF1">
    <property type="entry name" value="UPF0307 PROTEIN YJGA"/>
    <property type="match status" value="1"/>
</dbReference>
<comment type="function">
    <text evidence="5">Member of a network of 50S ribosomal subunit biogenesis factors which assembles along the 30S-50S interface, preventing incorrect 23S rRNA structures from forming. Promotes peptidyl transferase center (PTC) maturation.</text>
</comment>
<dbReference type="Gene3D" id="1.10.60.30">
    <property type="entry name" value="PSPTO4464-like domains"/>
    <property type="match status" value="2"/>
</dbReference>
<comment type="similarity">
    <text evidence="5">Belongs to the DarP family.</text>
</comment>
<dbReference type="InterPro" id="IPR023153">
    <property type="entry name" value="DarP_sf"/>
</dbReference>
<dbReference type="PANTHER" id="PTHR38101">
    <property type="entry name" value="UPF0307 PROTEIN YJGA"/>
    <property type="match status" value="1"/>
</dbReference>
<dbReference type="SUPFAM" id="SSF158710">
    <property type="entry name" value="PSPTO4464-like"/>
    <property type="match status" value="1"/>
</dbReference>
<dbReference type="HAMAP" id="MF_00765">
    <property type="entry name" value="DarP"/>
    <property type="match status" value="1"/>
</dbReference>
<evidence type="ECO:0000313" key="6">
    <source>
        <dbReference type="EMBL" id="MBU2710083.1"/>
    </source>
</evidence>
<evidence type="ECO:0000256" key="1">
    <source>
        <dbReference type="ARBA" id="ARBA00022490"/>
    </source>
</evidence>
<evidence type="ECO:0000256" key="5">
    <source>
        <dbReference type="HAMAP-Rule" id="MF_00765"/>
    </source>
</evidence>
<dbReference type="PIRSF" id="PIRSF016183">
    <property type="entry name" value="UCP016183"/>
    <property type="match status" value="1"/>
</dbReference>
<dbReference type="NCBIfam" id="NF003593">
    <property type="entry name" value="PRK05255.1-1"/>
    <property type="match status" value="1"/>
</dbReference>
<dbReference type="CDD" id="cd16331">
    <property type="entry name" value="YjgA-like"/>
    <property type="match status" value="1"/>
</dbReference>
<comment type="caution">
    <text evidence="6">The sequence shown here is derived from an EMBL/GenBank/DDBJ whole genome shotgun (WGS) entry which is preliminary data.</text>
</comment>
<dbReference type="Pfam" id="PF04751">
    <property type="entry name" value="DarP"/>
    <property type="match status" value="1"/>
</dbReference>
<dbReference type="InterPro" id="IPR006839">
    <property type="entry name" value="DarP"/>
</dbReference>
<keyword evidence="7" id="KW-1185">Reference proteome</keyword>
<organism evidence="6 7">
    <name type="scientific">Zooshikella harenae</name>
    <dbReference type="NCBI Taxonomy" id="2827238"/>
    <lineage>
        <taxon>Bacteria</taxon>
        <taxon>Pseudomonadati</taxon>
        <taxon>Pseudomonadota</taxon>
        <taxon>Gammaproteobacteria</taxon>
        <taxon>Oceanospirillales</taxon>
        <taxon>Zooshikellaceae</taxon>
        <taxon>Zooshikella</taxon>
    </lineage>
</organism>
<gene>
    <name evidence="5" type="primary">darP</name>
    <name evidence="6" type="ORF">KCG35_03335</name>
</gene>
<accession>A0ABS5Z832</accession>
<protein>
    <recommendedName>
        <fullName evidence="5">Dual-action ribosomal maturation protein DarP</fullName>
    </recommendedName>
    <alternativeName>
        <fullName evidence="5">Large ribosomal subunit assembly factor DarP</fullName>
    </alternativeName>
</protein>
<dbReference type="EMBL" id="JAGSOY010000004">
    <property type="protein sequence ID" value="MBU2710083.1"/>
    <property type="molecule type" value="Genomic_DNA"/>
</dbReference>